<evidence type="ECO:0000256" key="4">
    <source>
        <dbReference type="ARBA" id="ARBA00022989"/>
    </source>
</evidence>
<sequence length="300" mass="34463">MDFVRALVSLLMFALSDANVQDCYWPKADPNLEALFMNLPLSGAVFSTFFFSIFPTIRRGIGYADSPRNGPNFDDEENCMYRCNACLDGNLIHPDIYYTLWDDGELQGTWCYYMEKHLKENCLHKRMKQEVLYISVETLSGTVLELILVVLKYLVREAAVRRKGVNHHEITFPNVQPHLCDDVGEMHGHRPSSYYYMATFVTQENVSNNVEKWTRREIQEINRMRMAYYHMMTSFCNKKVHPFLSLPNSKGNGTVLDFFLPRRDISIGGDTQKPTNHLEPIAMTPPVAAAEKKDPAELGS</sequence>
<feature type="region of interest" description="Disordered" evidence="6">
    <location>
        <begin position="269"/>
        <end position="300"/>
    </location>
</feature>
<evidence type="ECO:0000256" key="6">
    <source>
        <dbReference type="SAM" id="MobiDB-lite"/>
    </source>
</evidence>
<evidence type="ECO:0000256" key="7">
    <source>
        <dbReference type="SAM" id="SignalP"/>
    </source>
</evidence>
<dbReference type="Proteomes" id="UP001291623">
    <property type="component" value="Unassembled WGS sequence"/>
</dbReference>
<evidence type="ECO:0000256" key="5">
    <source>
        <dbReference type="ARBA" id="ARBA00023136"/>
    </source>
</evidence>
<proteinExistence type="inferred from homology"/>
<keyword evidence="4" id="KW-1133">Transmembrane helix</keyword>
<keyword evidence="9" id="KW-1185">Reference proteome</keyword>
<dbReference type="InterPro" id="IPR007770">
    <property type="entry name" value="DMP"/>
</dbReference>
<protein>
    <submittedName>
        <fullName evidence="8">Uncharacterized protein</fullName>
    </submittedName>
</protein>
<dbReference type="GO" id="GO:0005737">
    <property type="term" value="C:cytoplasm"/>
    <property type="evidence" value="ECO:0007669"/>
    <property type="project" value="UniProtKB-ARBA"/>
</dbReference>
<dbReference type="AlphaFoldDB" id="A0AAE1T0B2"/>
<reference evidence="8" key="1">
    <citation type="submission" date="2023-12" db="EMBL/GenBank/DDBJ databases">
        <title>Genome assembly of Anisodus tanguticus.</title>
        <authorList>
            <person name="Wang Y.-J."/>
        </authorList>
    </citation>
    <scope>NUCLEOTIDE SEQUENCE</scope>
    <source>
        <strain evidence="8">KB-2021</strain>
        <tissue evidence="8">Leaf</tissue>
    </source>
</reference>
<evidence type="ECO:0000256" key="2">
    <source>
        <dbReference type="ARBA" id="ARBA00008707"/>
    </source>
</evidence>
<dbReference type="GO" id="GO:0010256">
    <property type="term" value="P:endomembrane system organization"/>
    <property type="evidence" value="ECO:0007669"/>
    <property type="project" value="TreeGrafter"/>
</dbReference>
<evidence type="ECO:0000256" key="3">
    <source>
        <dbReference type="ARBA" id="ARBA00022692"/>
    </source>
</evidence>
<dbReference type="GO" id="GO:0016020">
    <property type="term" value="C:membrane"/>
    <property type="evidence" value="ECO:0007669"/>
    <property type="project" value="UniProtKB-SubCell"/>
</dbReference>
<feature type="chain" id="PRO_5042203079" evidence="7">
    <location>
        <begin position="19"/>
        <end position="300"/>
    </location>
</feature>
<keyword evidence="3" id="KW-0812">Transmembrane</keyword>
<name>A0AAE1T0B2_9SOLA</name>
<evidence type="ECO:0000313" key="8">
    <source>
        <dbReference type="EMBL" id="KAK4379010.1"/>
    </source>
</evidence>
<comment type="subcellular location">
    <subcellularLocation>
        <location evidence="1">Membrane</location>
        <topology evidence="1">Multi-pass membrane protein</topology>
    </subcellularLocation>
</comment>
<comment type="caution">
    <text evidence="8">The sequence shown here is derived from an EMBL/GenBank/DDBJ whole genome shotgun (WGS) entry which is preliminary data.</text>
</comment>
<keyword evidence="7" id="KW-0732">Signal</keyword>
<keyword evidence="5" id="KW-0472">Membrane</keyword>
<feature type="signal peptide" evidence="7">
    <location>
        <begin position="1"/>
        <end position="18"/>
    </location>
</feature>
<dbReference type="Pfam" id="PF05078">
    <property type="entry name" value="DUF679"/>
    <property type="match status" value="1"/>
</dbReference>
<gene>
    <name evidence="8" type="ORF">RND71_000872</name>
</gene>
<accession>A0AAE1T0B2</accession>
<evidence type="ECO:0000256" key="1">
    <source>
        <dbReference type="ARBA" id="ARBA00004141"/>
    </source>
</evidence>
<feature type="compositionally biased region" description="Basic and acidic residues" evidence="6">
    <location>
        <begin position="290"/>
        <end position="300"/>
    </location>
</feature>
<comment type="similarity">
    <text evidence="2">Belongs to the plant DMP1 protein family.</text>
</comment>
<organism evidence="8 9">
    <name type="scientific">Anisodus tanguticus</name>
    <dbReference type="NCBI Taxonomy" id="243964"/>
    <lineage>
        <taxon>Eukaryota</taxon>
        <taxon>Viridiplantae</taxon>
        <taxon>Streptophyta</taxon>
        <taxon>Embryophyta</taxon>
        <taxon>Tracheophyta</taxon>
        <taxon>Spermatophyta</taxon>
        <taxon>Magnoliopsida</taxon>
        <taxon>eudicotyledons</taxon>
        <taxon>Gunneridae</taxon>
        <taxon>Pentapetalae</taxon>
        <taxon>asterids</taxon>
        <taxon>lamiids</taxon>
        <taxon>Solanales</taxon>
        <taxon>Solanaceae</taxon>
        <taxon>Solanoideae</taxon>
        <taxon>Hyoscyameae</taxon>
        <taxon>Anisodus</taxon>
    </lineage>
</organism>
<evidence type="ECO:0000313" key="9">
    <source>
        <dbReference type="Proteomes" id="UP001291623"/>
    </source>
</evidence>
<dbReference type="PANTHER" id="PTHR31621">
    <property type="entry name" value="PROTEIN DMP3"/>
    <property type="match status" value="1"/>
</dbReference>
<dbReference type="PANTHER" id="PTHR31621:SF5">
    <property type="entry name" value="PROTEIN DMP10"/>
    <property type="match status" value="1"/>
</dbReference>
<dbReference type="EMBL" id="JAVYJV010000001">
    <property type="protein sequence ID" value="KAK4379010.1"/>
    <property type="molecule type" value="Genomic_DNA"/>
</dbReference>